<proteinExistence type="predicted"/>
<gene>
    <name evidence="3" type="ORF">Cfor_09415</name>
</gene>
<keyword evidence="2" id="KW-0732">Signal</keyword>
<evidence type="ECO:0000313" key="3">
    <source>
        <dbReference type="EMBL" id="GFG36690.1"/>
    </source>
</evidence>
<organism evidence="3 4">
    <name type="scientific">Coptotermes formosanus</name>
    <name type="common">Formosan subterranean termite</name>
    <dbReference type="NCBI Taxonomy" id="36987"/>
    <lineage>
        <taxon>Eukaryota</taxon>
        <taxon>Metazoa</taxon>
        <taxon>Ecdysozoa</taxon>
        <taxon>Arthropoda</taxon>
        <taxon>Hexapoda</taxon>
        <taxon>Insecta</taxon>
        <taxon>Pterygota</taxon>
        <taxon>Neoptera</taxon>
        <taxon>Polyneoptera</taxon>
        <taxon>Dictyoptera</taxon>
        <taxon>Blattodea</taxon>
        <taxon>Blattoidea</taxon>
        <taxon>Termitoidae</taxon>
        <taxon>Rhinotermitidae</taxon>
        <taxon>Coptotermes</taxon>
    </lineage>
</organism>
<evidence type="ECO:0000256" key="1">
    <source>
        <dbReference type="SAM" id="MobiDB-lite"/>
    </source>
</evidence>
<dbReference type="Proteomes" id="UP000502823">
    <property type="component" value="Unassembled WGS sequence"/>
</dbReference>
<reference evidence="4" key="1">
    <citation type="submission" date="2020-01" db="EMBL/GenBank/DDBJ databases">
        <title>Draft genome sequence of the Termite Coptotermes fromosanus.</title>
        <authorList>
            <person name="Itakura S."/>
            <person name="Yosikawa Y."/>
            <person name="Umezawa K."/>
        </authorList>
    </citation>
    <scope>NUCLEOTIDE SEQUENCE [LARGE SCALE GENOMIC DNA]</scope>
</reference>
<feature type="compositionally biased region" description="Polar residues" evidence="1">
    <location>
        <begin position="125"/>
        <end position="135"/>
    </location>
</feature>
<dbReference type="AlphaFoldDB" id="A0A6L2PYL3"/>
<dbReference type="InParanoid" id="A0A6L2PYL3"/>
<feature type="chain" id="PRO_5026682391" evidence="2">
    <location>
        <begin position="21"/>
        <end position="481"/>
    </location>
</feature>
<evidence type="ECO:0000313" key="4">
    <source>
        <dbReference type="Proteomes" id="UP000502823"/>
    </source>
</evidence>
<dbReference type="OrthoDB" id="8197748at2759"/>
<comment type="caution">
    <text evidence="3">The sequence shown here is derived from an EMBL/GenBank/DDBJ whole genome shotgun (WGS) entry which is preliminary data.</text>
</comment>
<dbReference type="EMBL" id="BLKM01000655">
    <property type="protein sequence ID" value="GFG36690.1"/>
    <property type="molecule type" value="Genomic_DNA"/>
</dbReference>
<keyword evidence="4" id="KW-1185">Reference proteome</keyword>
<name>A0A6L2PYL3_COPFO</name>
<protein>
    <submittedName>
        <fullName evidence="3">Uncharacterized protein</fullName>
    </submittedName>
</protein>
<sequence length="481" mass="53389">MLKFLVLTVLSLLCHDSCVGGPISTVGTPRELGWQAWLLVDTETPRPNNEEGKKRRITPKSVFIAPAFAGTSHLPDCAEGYRPDSMGRCVKLVQLNHAAQLDFLLQRLNAMYAAPVIRHDYEDLSTSDSTSTGPLQVSLPIDTPPALEPEEETEESVEVAIVMADALRSDQLKKNNKTNETEKSQTAVAVLNVGKNETSLEEIRTSTDLEIASGNFHLQDEDLQLATSNATKYEIINKSENSTTPKASLSLVDDEQLLLTSPTSPPLSVDSRPEPMKATNTAMGLLEEVGNISSEGGRLGSTSRRNVSVDQKAKKEATTEKAMTTTEEVIVNVTVAVHDKNTTNSVNVLQSEDQVTSETKTDVPPTSTIKPSTFVRFPTENTVGNNVAIADKLYDDETRQLVNFSETHFDYSRPSPMLPSDVHQRQTFWWLPPGWRLDQTRHQPMSIRFWARMPLLRDNHNGQAYGHQDMYAARRRGPLMY</sequence>
<feature type="compositionally biased region" description="Polar residues" evidence="1">
    <location>
        <begin position="300"/>
        <end position="309"/>
    </location>
</feature>
<evidence type="ECO:0000256" key="2">
    <source>
        <dbReference type="SAM" id="SignalP"/>
    </source>
</evidence>
<accession>A0A6L2PYL3</accession>
<feature type="signal peptide" evidence="2">
    <location>
        <begin position="1"/>
        <end position="20"/>
    </location>
</feature>
<feature type="region of interest" description="Disordered" evidence="1">
    <location>
        <begin position="292"/>
        <end position="314"/>
    </location>
</feature>
<feature type="region of interest" description="Disordered" evidence="1">
    <location>
        <begin position="125"/>
        <end position="147"/>
    </location>
</feature>